<sequence length="123" mass="14305">MLRHDQSSHTYRFIVINNRVKPKLHSYTVIYYRQTPDGEAKNKQCSEPDRRAHSEQATSSVCSFLRSRRAELRLSRSISIFITFVPNSWILVDFTQSAPLPVPGTALEGNYQSLKRRQPFFKC</sequence>
<name>A0A401NZP2_SCYTO</name>
<organism evidence="2 3">
    <name type="scientific">Scyliorhinus torazame</name>
    <name type="common">Cloudy catshark</name>
    <name type="synonym">Catulus torazame</name>
    <dbReference type="NCBI Taxonomy" id="75743"/>
    <lineage>
        <taxon>Eukaryota</taxon>
        <taxon>Metazoa</taxon>
        <taxon>Chordata</taxon>
        <taxon>Craniata</taxon>
        <taxon>Vertebrata</taxon>
        <taxon>Chondrichthyes</taxon>
        <taxon>Elasmobranchii</taxon>
        <taxon>Galeomorphii</taxon>
        <taxon>Galeoidea</taxon>
        <taxon>Carcharhiniformes</taxon>
        <taxon>Scyliorhinidae</taxon>
        <taxon>Scyliorhinus</taxon>
    </lineage>
</organism>
<dbReference type="Proteomes" id="UP000288216">
    <property type="component" value="Unassembled WGS sequence"/>
</dbReference>
<dbReference type="EMBL" id="BFAA01001497">
    <property type="protein sequence ID" value="GCB66337.1"/>
    <property type="molecule type" value="Genomic_DNA"/>
</dbReference>
<evidence type="ECO:0000313" key="2">
    <source>
        <dbReference type="EMBL" id="GCB66337.1"/>
    </source>
</evidence>
<comment type="caution">
    <text evidence="2">The sequence shown here is derived from an EMBL/GenBank/DDBJ whole genome shotgun (WGS) entry which is preliminary data.</text>
</comment>
<dbReference type="AlphaFoldDB" id="A0A401NZP2"/>
<proteinExistence type="predicted"/>
<evidence type="ECO:0000256" key="1">
    <source>
        <dbReference type="SAM" id="MobiDB-lite"/>
    </source>
</evidence>
<evidence type="ECO:0000313" key="3">
    <source>
        <dbReference type="Proteomes" id="UP000288216"/>
    </source>
</evidence>
<feature type="region of interest" description="Disordered" evidence="1">
    <location>
        <begin position="38"/>
        <end position="59"/>
    </location>
</feature>
<feature type="compositionally biased region" description="Basic and acidic residues" evidence="1">
    <location>
        <begin position="38"/>
        <end position="54"/>
    </location>
</feature>
<protein>
    <submittedName>
        <fullName evidence="2">Uncharacterized protein</fullName>
    </submittedName>
</protein>
<gene>
    <name evidence="2" type="ORF">scyTo_0004946</name>
</gene>
<accession>A0A401NZP2</accession>
<reference evidence="2 3" key="1">
    <citation type="journal article" date="2018" name="Nat. Ecol. Evol.">
        <title>Shark genomes provide insights into elasmobranch evolution and the origin of vertebrates.</title>
        <authorList>
            <person name="Hara Y"/>
            <person name="Yamaguchi K"/>
            <person name="Onimaru K"/>
            <person name="Kadota M"/>
            <person name="Koyanagi M"/>
            <person name="Keeley SD"/>
            <person name="Tatsumi K"/>
            <person name="Tanaka K"/>
            <person name="Motone F"/>
            <person name="Kageyama Y"/>
            <person name="Nozu R"/>
            <person name="Adachi N"/>
            <person name="Nishimura O"/>
            <person name="Nakagawa R"/>
            <person name="Tanegashima C"/>
            <person name="Kiyatake I"/>
            <person name="Matsumoto R"/>
            <person name="Murakumo K"/>
            <person name="Nishida K"/>
            <person name="Terakita A"/>
            <person name="Kuratani S"/>
            <person name="Sato K"/>
            <person name="Hyodo S Kuraku.S."/>
        </authorList>
    </citation>
    <scope>NUCLEOTIDE SEQUENCE [LARGE SCALE GENOMIC DNA]</scope>
</reference>
<keyword evidence="3" id="KW-1185">Reference proteome</keyword>